<evidence type="ECO:0000256" key="4">
    <source>
        <dbReference type="ARBA" id="ARBA00012723"/>
    </source>
</evidence>
<dbReference type="CDD" id="cd02983">
    <property type="entry name" value="P5_C"/>
    <property type="match status" value="1"/>
</dbReference>
<dbReference type="GO" id="GO:0003756">
    <property type="term" value="F:protein disulfide isomerase activity"/>
    <property type="evidence" value="ECO:0007669"/>
    <property type="project" value="UniProtKB-EC"/>
</dbReference>
<dbReference type="NCBIfam" id="TIGR01126">
    <property type="entry name" value="pdi_dom"/>
    <property type="match status" value="2"/>
</dbReference>
<dbReference type="PANTHER" id="PTHR45815">
    <property type="entry name" value="PROTEIN DISULFIDE-ISOMERASE A6"/>
    <property type="match status" value="1"/>
</dbReference>
<dbReference type="GO" id="GO:0005788">
    <property type="term" value="C:endoplasmic reticulum lumen"/>
    <property type="evidence" value="ECO:0007669"/>
    <property type="project" value="UniProtKB-SubCell"/>
</dbReference>
<organism evidence="17 18">
    <name type="scientific">Heligmosomoides polygyrus</name>
    <name type="common">Parasitic roundworm</name>
    <dbReference type="NCBI Taxonomy" id="6339"/>
    <lineage>
        <taxon>Eukaryota</taxon>
        <taxon>Metazoa</taxon>
        <taxon>Ecdysozoa</taxon>
        <taxon>Nematoda</taxon>
        <taxon>Chromadorea</taxon>
        <taxon>Rhabditida</taxon>
        <taxon>Rhabditina</taxon>
        <taxon>Rhabditomorpha</taxon>
        <taxon>Strongyloidea</taxon>
        <taxon>Heligmosomidae</taxon>
        <taxon>Heligmosomoides</taxon>
    </lineage>
</organism>
<dbReference type="OrthoDB" id="10264505at2759"/>
<name>A0A183GE00_HELPZ</name>
<dbReference type="PROSITE" id="PS51352">
    <property type="entry name" value="THIOREDOXIN_2"/>
    <property type="match status" value="2"/>
</dbReference>
<comment type="subcellular location">
    <subcellularLocation>
        <location evidence="2">Endoplasmic reticulum lumen</location>
    </subcellularLocation>
</comment>
<dbReference type="PROSITE" id="PS00194">
    <property type="entry name" value="THIOREDOXIN_1"/>
    <property type="match status" value="2"/>
</dbReference>
<dbReference type="InterPro" id="IPR005788">
    <property type="entry name" value="PDI_thioredoxin-like_dom"/>
</dbReference>
<dbReference type="CDD" id="cd03001">
    <property type="entry name" value="PDI_a_P5"/>
    <property type="match status" value="2"/>
</dbReference>
<keyword evidence="9" id="KW-0413">Isomerase</keyword>
<comment type="catalytic activity">
    <reaction evidence="1">
        <text>Catalyzes the rearrangement of -S-S- bonds in proteins.</text>
        <dbReference type="EC" id="5.3.4.1"/>
    </reaction>
</comment>
<feature type="domain" description="Thioredoxin" evidence="15">
    <location>
        <begin position="167"/>
        <end position="316"/>
    </location>
</feature>
<comment type="similarity">
    <text evidence="3 12">Belongs to the protein disulfide isomerase family.</text>
</comment>
<dbReference type="SUPFAM" id="SSF52833">
    <property type="entry name" value="Thioredoxin-like"/>
    <property type="match status" value="3"/>
</dbReference>
<keyword evidence="17" id="KW-1185">Reference proteome</keyword>
<feature type="chain" id="PRO_5044552017" description="Protein disulfide-isomerase A6 homolog" evidence="14">
    <location>
        <begin position="20"/>
        <end position="466"/>
    </location>
</feature>
<evidence type="ECO:0000256" key="5">
    <source>
        <dbReference type="ARBA" id="ARBA00022729"/>
    </source>
</evidence>
<gene>
    <name evidence="16" type="ORF">HPBE_LOCUS20511</name>
</gene>
<reference evidence="18" key="2">
    <citation type="submission" date="2019-09" db="UniProtKB">
        <authorList>
            <consortium name="WormBaseParasite"/>
        </authorList>
    </citation>
    <scope>IDENTIFICATION</scope>
</reference>
<dbReference type="InterPro" id="IPR013766">
    <property type="entry name" value="Thioredoxin_domain"/>
</dbReference>
<dbReference type="Pfam" id="PF00085">
    <property type="entry name" value="Thioredoxin"/>
    <property type="match status" value="2"/>
</dbReference>
<evidence type="ECO:0000256" key="8">
    <source>
        <dbReference type="ARBA" id="ARBA00023157"/>
    </source>
</evidence>
<dbReference type="InterPro" id="IPR017937">
    <property type="entry name" value="Thioredoxin_CS"/>
</dbReference>
<evidence type="ECO:0000256" key="10">
    <source>
        <dbReference type="ARBA" id="ARBA00023284"/>
    </source>
</evidence>
<evidence type="ECO:0000313" key="17">
    <source>
        <dbReference type="Proteomes" id="UP000050761"/>
    </source>
</evidence>
<dbReference type="InterPro" id="IPR036249">
    <property type="entry name" value="Thioredoxin-like_sf"/>
</dbReference>
<reference evidence="16 17" key="1">
    <citation type="submission" date="2018-11" db="EMBL/GenBank/DDBJ databases">
        <authorList>
            <consortium name="Pathogen Informatics"/>
        </authorList>
    </citation>
    <scope>NUCLEOTIDE SEQUENCE [LARGE SCALE GENOMIC DNA]</scope>
</reference>
<dbReference type="Proteomes" id="UP000050761">
    <property type="component" value="Unassembled WGS sequence"/>
</dbReference>
<evidence type="ECO:0000313" key="16">
    <source>
        <dbReference type="EMBL" id="VDP20388.1"/>
    </source>
</evidence>
<evidence type="ECO:0000256" key="2">
    <source>
        <dbReference type="ARBA" id="ARBA00004319"/>
    </source>
</evidence>
<evidence type="ECO:0000256" key="9">
    <source>
        <dbReference type="ARBA" id="ARBA00023235"/>
    </source>
</evidence>
<feature type="compositionally biased region" description="Gly residues" evidence="13">
    <location>
        <begin position="170"/>
        <end position="189"/>
    </location>
</feature>
<dbReference type="WBParaSite" id="HPBE_0002051201-mRNA-1">
    <property type="protein sequence ID" value="HPBE_0002051201-mRNA-1"/>
    <property type="gene ID" value="HPBE_0002051201"/>
</dbReference>
<feature type="region of interest" description="Disordered" evidence="13">
    <location>
        <begin position="170"/>
        <end position="190"/>
    </location>
</feature>
<keyword evidence="8" id="KW-1015">Disulfide bond</keyword>
<evidence type="ECO:0000256" key="3">
    <source>
        <dbReference type="ARBA" id="ARBA00006347"/>
    </source>
</evidence>
<feature type="domain" description="Thioredoxin" evidence="15">
    <location>
        <begin position="38"/>
        <end position="163"/>
    </location>
</feature>
<evidence type="ECO:0000256" key="12">
    <source>
        <dbReference type="RuleBase" id="RU004208"/>
    </source>
</evidence>
<dbReference type="PANTHER" id="PTHR45815:SF3">
    <property type="entry name" value="PROTEIN DISULFIDE-ISOMERASE A6"/>
    <property type="match status" value="1"/>
</dbReference>
<accession>A0A3P8CHH6</accession>
<sequence length="466" mass="50824">MSVPMAGVVRSLLLSLCKSVFHLCSECVIRRRVQSHQFSRFAVIPSCLALYTAKDDVIELTEQNFKTRVINSDEVWIVEFYAPWCGHCKNLVPEYKKLATALKGIVKVGAVDMTQHQSVGAPYNVQGFPTIKIFGADKKKPTDYNGARTAQAIGTGVLAEVKKLVSARLGGGSGDSSSGGQGGRGGSGGNDVIELTDSNFEKLVLNSKDTWLVEFFAPWCGHCKNLEPHWKAAASQLKGKVKLGALDATVHTTIANKFGIRGFPTIKYFAPGSSESDAVDYDGGRTTSDIVSWASSKAMENLPPPEVVQAVSQEVVEDQCKEKQLCIFSFLPHILDCQSKCRNDYLSVLRGLGESFKKNGWGWIWVEAGAQPDLEEAFGVGGFGYPAMAAMNYRKMKFAMLKGSFGKDGIHEFLRDLSYGKGQTAPIKGASFPKIVKTEPWDGKDGVLPVEEDIDLSDVELDRTEL</sequence>
<evidence type="ECO:0000259" key="15">
    <source>
        <dbReference type="PROSITE" id="PS51352"/>
    </source>
</evidence>
<dbReference type="AlphaFoldDB" id="A0A183GE00"/>
<dbReference type="GO" id="GO:0034976">
    <property type="term" value="P:response to endoplasmic reticulum stress"/>
    <property type="evidence" value="ECO:0007669"/>
    <property type="project" value="TreeGrafter"/>
</dbReference>
<dbReference type="GO" id="GO:0015035">
    <property type="term" value="F:protein-disulfide reductase activity"/>
    <property type="evidence" value="ECO:0007669"/>
    <property type="project" value="TreeGrafter"/>
</dbReference>
<evidence type="ECO:0000256" key="1">
    <source>
        <dbReference type="ARBA" id="ARBA00001182"/>
    </source>
</evidence>
<dbReference type="Gene3D" id="3.40.30.10">
    <property type="entry name" value="Glutaredoxin"/>
    <property type="match status" value="2"/>
</dbReference>
<accession>A0A183GE00</accession>
<dbReference type="EMBL" id="UZAH01032207">
    <property type="protein sequence ID" value="VDP20388.1"/>
    <property type="molecule type" value="Genomic_DNA"/>
</dbReference>
<dbReference type="PRINTS" id="PR00421">
    <property type="entry name" value="THIOREDOXIN"/>
</dbReference>
<evidence type="ECO:0000256" key="13">
    <source>
        <dbReference type="SAM" id="MobiDB-lite"/>
    </source>
</evidence>
<keyword evidence="5 14" id="KW-0732">Signal</keyword>
<protein>
    <recommendedName>
        <fullName evidence="11">Protein disulfide-isomerase A6 homolog</fullName>
        <ecNumber evidence="4">5.3.4.1</ecNumber>
    </recommendedName>
</protein>
<dbReference type="FunFam" id="3.40.30.10:FF:000032">
    <property type="entry name" value="Protein disulfide-isomerase A6 homolog"/>
    <property type="match status" value="1"/>
</dbReference>
<evidence type="ECO:0000256" key="14">
    <source>
        <dbReference type="SAM" id="SignalP"/>
    </source>
</evidence>
<keyword evidence="10" id="KW-0676">Redox-active center</keyword>
<dbReference type="FunFam" id="3.40.30.10:FF:000050">
    <property type="entry name" value="protein disulfide-isomerase A6 isoform X1"/>
    <property type="match status" value="1"/>
</dbReference>
<evidence type="ECO:0000256" key="11">
    <source>
        <dbReference type="ARBA" id="ARBA00067226"/>
    </source>
</evidence>
<feature type="signal peptide" evidence="14">
    <location>
        <begin position="1"/>
        <end position="19"/>
    </location>
</feature>
<keyword evidence="6" id="KW-0677">Repeat</keyword>
<evidence type="ECO:0000256" key="6">
    <source>
        <dbReference type="ARBA" id="ARBA00022737"/>
    </source>
</evidence>
<evidence type="ECO:0000313" key="18">
    <source>
        <dbReference type="WBParaSite" id="HPBE_0002051201-mRNA-1"/>
    </source>
</evidence>
<proteinExistence type="inferred from homology"/>
<evidence type="ECO:0000256" key="7">
    <source>
        <dbReference type="ARBA" id="ARBA00022824"/>
    </source>
</evidence>
<dbReference type="EC" id="5.3.4.1" evidence="4"/>
<keyword evidence="7" id="KW-0256">Endoplasmic reticulum</keyword>